<protein>
    <submittedName>
        <fullName evidence="1">Uncharacterized protein</fullName>
    </submittedName>
</protein>
<gene>
    <name evidence="1" type="ORF">SAMN05660835_00022</name>
</gene>
<proteinExistence type="predicted"/>
<dbReference type="OrthoDB" id="9890344at2"/>
<sequence length="179" mass="21338">MVESYPIVDVFNAYFNYQVKFSSLYNFFSDASKVNMKDIKDEFKKIAKKHSLMLNDKNIPIMTTLKSLTSKSYKFWQADFYDPKNSIFIEMELNTQKNQSAWVNAIGQTFMYIADENYRHSIYIIFVIDKVIRRELNNNDKYLLDFLTQVGIYCYSIYLNDKNEIKSYTTIPSNLLYER</sequence>
<name>A0A1G6HNR4_9BACT</name>
<evidence type="ECO:0000313" key="1">
    <source>
        <dbReference type="EMBL" id="SDB95096.1"/>
    </source>
</evidence>
<organism evidence="1 2">
    <name type="scientific">Desulfurella multipotens</name>
    <dbReference type="NCBI Taxonomy" id="79269"/>
    <lineage>
        <taxon>Bacteria</taxon>
        <taxon>Pseudomonadati</taxon>
        <taxon>Campylobacterota</taxon>
        <taxon>Desulfurellia</taxon>
        <taxon>Desulfurellales</taxon>
        <taxon>Desulfurellaceae</taxon>
        <taxon>Desulfurella</taxon>
    </lineage>
</organism>
<dbReference type="Proteomes" id="UP000199411">
    <property type="component" value="Unassembled WGS sequence"/>
</dbReference>
<dbReference type="RefSeq" id="WP_092127267.1">
    <property type="nucleotide sequence ID" value="NZ_FMYU01000001.1"/>
</dbReference>
<dbReference type="AlphaFoldDB" id="A0A1G6HNR4"/>
<keyword evidence="2" id="KW-1185">Reference proteome</keyword>
<accession>A0A1G6HNR4</accession>
<evidence type="ECO:0000313" key="2">
    <source>
        <dbReference type="Proteomes" id="UP000199411"/>
    </source>
</evidence>
<dbReference type="EMBL" id="FMYU01000001">
    <property type="protein sequence ID" value="SDB95096.1"/>
    <property type="molecule type" value="Genomic_DNA"/>
</dbReference>
<reference evidence="2" key="1">
    <citation type="submission" date="2016-10" db="EMBL/GenBank/DDBJ databases">
        <authorList>
            <person name="Varghese N."/>
            <person name="Submissions S."/>
        </authorList>
    </citation>
    <scope>NUCLEOTIDE SEQUENCE [LARGE SCALE GENOMIC DNA]</scope>
    <source>
        <strain evidence="2">DSM 8415</strain>
    </source>
</reference>